<gene>
    <name evidence="2" type="ORF">D5F01_LYC22278</name>
</gene>
<dbReference type="PANTHER" id="PTHR46599:SF3">
    <property type="entry name" value="PIGGYBAC TRANSPOSABLE ELEMENT-DERIVED PROTEIN 4"/>
    <property type="match status" value="1"/>
</dbReference>
<reference evidence="2 3" key="1">
    <citation type="submission" date="2019-07" db="EMBL/GenBank/DDBJ databases">
        <title>Chromosome genome assembly for large yellow croaker.</title>
        <authorList>
            <person name="Xiao S."/>
        </authorList>
    </citation>
    <scope>NUCLEOTIDE SEQUENCE [LARGE SCALE GENOMIC DNA]</scope>
    <source>
        <strain evidence="2">JMULYC20181020</strain>
        <tissue evidence="2">Muscle</tissue>
    </source>
</reference>
<sequence length="184" mass="21297">MENSQRFWMEQSKRYLPGRKLFLHLIVFLPAFGYSRAHVREKHHRVAEYNRYMGGVDTSDQMIGTNFVHQKTRRWPTTVFQHLVDIAATNAFVIHKILCASLQVNPMVQEDLMAHLNLKSLPKTPGRHLPVPTSSGQAKGQRASMGRRRCKLCTKSTPWRCESCDVALCLQPDRNCHWLYHQGL</sequence>
<keyword evidence="3" id="KW-1185">Reference proteome</keyword>
<accession>A0A6G0HLL7</accession>
<evidence type="ECO:0000313" key="2">
    <source>
        <dbReference type="EMBL" id="KAE8280138.1"/>
    </source>
</evidence>
<comment type="caution">
    <text evidence="2">The sequence shown here is derived from an EMBL/GenBank/DDBJ whole genome shotgun (WGS) entry which is preliminary data.</text>
</comment>
<dbReference type="InterPro" id="IPR029526">
    <property type="entry name" value="PGBD"/>
</dbReference>
<dbReference type="Pfam" id="PF13843">
    <property type="entry name" value="DDE_Tnp_1_7"/>
    <property type="match status" value="1"/>
</dbReference>
<protein>
    <recommendedName>
        <fullName evidence="1">PiggyBac transposable element-derived protein domain-containing protein</fullName>
    </recommendedName>
</protein>
<evidence type="ECO:0000259" key="1">
    <source>
        <dbReference type="Pfam" id="PF13843"/>
    </source>
</evidence>
<feature type="domain" description="PiggyBac transposable element-derived protein" evidence="1">
    <location>
        <begin position="41"/>
        <end position="92"/>
    </location>
</feature>
<name>A0A6G0HLL7_LARCR</name>
<dbReference type="EMBL" id="REGW02000022">
    <property type="protein sequence ID" value="KAE8280138.1"/>
    <property type="molecule type" value="Genomic_DNA"/>
</dbReference>
<evidence type="ECO:0000313" key="3">
    <source>
        <dbReference type="Proteomes" id="UP000424527"/>
    </source>
</evidence>
<dbReference type="PANTHER" id="PTHR46599">
    <property type="entry name" value="PIGGYBAC TRANSPOSABLE ELEMENT-DERIVED PROTEIN 4"/>
    <property type="match status" value="1"/>
</dbReference>
<dbReference type="AlphaFoldDB" id="A0A6G0HLL7"/>
<dbReference type="Proteomes" id="UP000424527">
    <property type="component" value="Unassembled WGS sequence"/>
</dbReference>
<organism evidence="2 3">
    <name type="scientific">Larimichthys crocea</name>
    <name type="common">Large yellow croaker</name>
    <name type="synonym">Pseudosciaena crocea</name>
    <dbReference type="NCBI Taxonomy" id="215358"/>
    <lineage>
        <taxon>Eukaryota</taxon>
        <taxon>Metazoa</taxon>
        <taxon>Chordata</taxon>
        <taxon>Craniata</taxon>
        <taxon>Vertebrata</taxon>
        <taxon>Euteleostomi</taxon>
        <taxon>Actinopterygii</taxon>
        <taxon>Neopterygii</taxon>
        <taxon>Teleostei</taxon>
        <taxon>Neoteleostei</taxon>
        <taxon>Acanthomorphata</taxon>
        <taxon>Eupercaria</taxon>
        <taxon>Sciaenidae</taxon>
        <taxon>Larimichthys</taxon>
    </lineage>
</organism>
<proteinExistence type="predicted"/>